<reference evidence="3" key="1">
    <citation type="submission" date="2019-08" db="EMBL/GenBank/DDBJ databases">
        <title>The genome of the North American firefly Photinus pyralis.</title>
        <authorList>
            <consortium name="Photinus pyralis genome working group"/>
            <person name="Fallon T.R."/>
            <person name="Sander Lower S.E."/>
            <person name="Weng J.-K."/>
        </authorList>
    </citation>
    <scope>NUCLEOTIDE SEQUENCE</scope>
    <source>
        <strain evidence="3">TRF0915ILg1</strain>
        <tissue evidence="3">Whole body</tissue>
    </source>
</reference>
<evidence type="ECO:0000256" key="1">
    <source>
        <dbReference type="SAM" id="MobiDB-lite"/>
    </source>
</evidence>
<feature type="domain" description="DUF4817" evidence="2">
    <location>
        <begin position="437"/>
        <end position="467"/>
    </location>
</feature>
<dbReference type="AlphaFoldDB" id="A0A8K0DCV5"/>
<dbReference type="OrthoDB" id="8197617at2759"/>
<evidence type="ECO:0000259" key="2">
    <source>
        <dbReference type="Pfam" id="PF16087"/>
    </source>
</evidence>
<organism evidence="3 4">
    <name type="scientific">Ignelater luminosus</name>
    <name type="common">Cucubano</name>
    <name type="synonym">Pyrophorus luminosus</name>
    <dbReference type="NCBI Taxonomy" id="2038154"/>
    <lineage>
        <taxon>Eukaryota</taxon>
        <taxon>Metazoa</taxon>
        <taxon>Ecdysozoa</taxon>
        <taxon>Arthropoda</taxon>
        <taxon>Hexapoda</taxon>
        <taxon>Insecta</taxon>
        <taxon>Pterygota</taxon>
        <taxon>Neoptera</taxon>
        <taxon>Endopterygota</taxon>
        <taxon>Coleoptera</taxon>
        <taxon>Polyphaga</taxon>
        <taxon>Elateriformia</taxon>
        <taxon>Elateroidea</taxon>
        <taxon>Elateridae</taxon>
        <taxon>Agrypninae</taxon>
        <taxon>Pyrophorini</taxon>
        <taxon>Ignelater</taxon>
    </lineage>
</organism>
<keyword evidence="4" id="KW-1185">Reference proteome</keyword>
<proteinExistence type="predicted"/>
<comment type="caution">
    <text evidence="3">The sequence shown here is derived from an EMBL/GenBank/DDBJ whole genome shotgun (WGS) entry which is preliminary data.</text>
</comment>
<feature type="region of interest" description="Disordered" evidence="1">
    <location>
        <begin position="302"/>
        <end position="323"/>
    </location>
</feature>
<evidence type="ECO:0000313" key="3">
    <source>
        <dbReference type="EMBL" id="KAF2900918.1"/>
    </source>
</evidence>
<sequence length="649" mass="71941">MPYELKTIRHYNTGPPKGFRLCRSLLHRAQPKEVPTPSINKTYIMSSYQDYTTIISVRQTPPAKQARSPSTEALSKEIRYKLIGQDVKRIARLPLTIPNAFIHASLRERGLGICSLLNSVPAILLQRLNNLAAIRDHAAIESTFETGTLQKIPERIGPLPSKTPRPGMVSDKVPPPNTVQLGYPIPPNIEVAGITLRPSSYALMSSPLRHDHLAKRIADAARDEEWTVEVEPNIWDTEGIRPPKWKPLKSTYHGRLGSNGRRAVPVGAGNSLSPTPITVEEATSRSQPQHNINEANHPTTEVIQSGQAKPAVPSSDPATRPIQSPLREPVAIQAKQGKPGNSQFQIAPEASLPRGPGSKPPSTQRVFAGAAGYLATVDGNVPTGEGDCSAPAGKDWASDPDLAHAPDSNRYKNSPLTISTRHNFDLIKMASAKTVYTTEERIDLIKLYIENGRSAAATLRKFKAKYGPNTQKWRETGSVTDDKTSLTGRPVTVTIPEAVDKVRDLYTEEPTTSTTRASQVFNISRRERPMRVLSYVFEFNSRGKDLAAGKFDTHLPEKDLSGIEKQNAKTSNSVVAECIIYRRYCYAQQKMHQSFSYYASTLNVFNLTAYQLQTNEVYCYVSHERGTCVCSYLKTLQENVHKSRDDKKR</sequence>
<accession>A0A8K0DCV5</accession>
<feature type="compositionally biased region" description="Basic and acidic residues" evidence="1">
    <location>
        <begin position="401"/>
        <end position="410"/>
    </location>
</feature>
<evidence type="ECO:0000313" key="4">
    <source>
        <dbReference type="Proteomes" id="UP000801492"/>
    </source>
</evidence>
<dbReference type="InterPro" id="IPR032135">
    <property type="entry name" value="DUF4817"/>
</dbReference>
<name>A0A8K0DCV5_IGNLU</name>
<feature type="region of interest" description="Disordered" evidence="1">
    <location>
        <begin position="335"/>
        <end position="365"/>
    </location>
</feature>
<feature type="region of interest" description="Disordered" evidence="1">
    <location>
        <begin position="384"/>
        <end position="414"/>
    </location>
</feature>
<dbReference type="EMBL" id="VTPC01001949">
    <property type="protein sequence ID" value="KAF2900918.1"/>
    <property type="molecule type" value="Genomic_DNA"/>
</dbReference>
<protein>
    <recommendedName>
        <fullName evidence="2">DUF4817 domain-containing protein</fullName>
    </recommendedName>
</protein>
<feature type="region of interest" description="Disordered" evidence="1">
    <location>
        <begin position="256"/>
        <end position="276"/>
    </location>
</feature>
<dbReference type="Pfam" id="PF16087">
    <property type="entry name" value="DUF4817"/>
    <property type="match status" value="1"/>
</dbReference>
<gene>
    <name evidence="3" type="ORF">ILUMI_05267</name>
</gene>
<dbReference type="Proteomes" id="UP000801492">
    <property type="component" value="Unassembled WGS sequence"/>
</dbReference>